<comment type="caution">
    <text evidence="2">The sequence shown here is derived from an EMBL/GenBank/DDBJ whole genome shotgun (WGS) entry which is preliminary data.</text>
</comment>
<evidence type="ECO:0000259" key="1">
    <source>
        <dbReference type="PROSITE" id="PS51029"/>
    </source>
</evidence>
<evidence type="ECO:0000313" key="3">
    <source>
        <dbReference type="Proteomes" id="UP001566132"/>
    </source>
</evidence>
<reference evidence="2 3" key="1">
    <citation type="submission" date="2024-05" db="EMBL/GenBank/DDBJ databases">
        <title>Genetic variation in Jamaican populations of the coffee berry borer (Hypothenemus hampei).</title>
        <authorList>
            <person name="Errbii M."/>
            <person name="Myrie A."/>
        </authorList>
    </citation>
    <scope>NUCLEOTIDE SEQUENCE [LARGE SCALE GENOMIC DNA]</scope>
    <source>
        <strain evidence="2">JA-Hopewell-2020-01-JO</strain>
        <tissue evidence="2">Whole body</tissue>
    </source>
</reference>
<dbReference type="PANTHER" id="PTHR12243:SF69">
    <property type="entry name" value="SI:CH73-59F11.3"/>
    <property type="match status" value="1"/>
</dbReference>
<dbReference type="InterPro" id="IPR039353">
    <property type="entry name" value="TF_Adf1"/>
</dbReference>
<evidence type="ECO:0000313" key="2">
    <source>
        <dbReference type="EMBL" id="KAL1509387.1"/>
    </source>
</evidence>
<sequence length="229" mass="27427">MPFLIDNELLIALVEERPILWDRTLEDYNNRFKALDAWKEICAIMKDGFDEISEKEQDEIGRFIKKRWTNLKDSFARWLKKYNETGGRVQKYVYYDQLVFLKKIMHPVEIQVILEKEEQEDIDNDITPKRMKHKISEPEIKTEPLRKDYHLMTTFKERMMKTIAEIPTTSHSNFKDRHMSFFSGIVPSLENFNEDQICDFQIGVLQLIQSLKRRENEISVKITHLHSDN</sequence>
<dbReference type="Pfam" id="PF10545">
    <property type="entry name" value="MADF_DNA_bdg"/>
    <property type="match status" value="1"/>
</dbReference>
<feature type="domain" description="MADF" evidence="1">
    <location>
        <begin position="9"/>
        <end position="106"/>
    </location>
</feature>
<dbReference type="AlphaFoldDB" id="A0ABD1F2B0"/>
<name>A0ABD1F2B0_HYPHA</name>
<dbReference type="Proteomes" id="UP001566132">
    <property type="component" value="Unassembled WGS sequence"/>
</dbReference>
<dbReference type="PANTHER" id="PTHR12243">
    <property type="entry name" value="MADF DOMAIN TRANSCRIPTION FACTOR"/>
    <property type="match status" value="1"/>
</dbReference>
<dbReference type="PROSITE" id="PS51029">
    <property type="entry name" value="MADF"/>
    <property type="match status" value="1"/>
</dbReference>
<dbReference type="EMBL" id="JBDJPC010000003">
    <property type="protein sequence ID" value="KAL1509387.1"/>
    <property type="molecule type" value="Genomic_DNA"/>
</dbReference>
<proteinExistence type="predicted"/>
<protein>
    <recommendedName>
        <fullName evidence="1">MADF domain-containing protein</fullName>
    </recommendedName>
</protein>
<dbReference type="InterPro" id="IPR006578">
    <property type="entry name" value="MADF-dom"/>
</dbReference>
<accession>A0ABD1F2B0</accession>
<dbReference type="SMART" id="SM00595">
    <property type="entry name" value="MADF"/>
    <property type="match status" value="1"/>
</dbReference>
<gene>
    <name evidence="2" type="ORF">ABEB36_004139</name>
</gene>
<organism evidence="2 3">
    <name type="scientific">Hypothenemus hampei</name>
    <name type="common">Coffee berry borer</name>
    <dbReference type="NCBI Taxonomy" id="57062"/>
    <lineage>
        <taxon>Eukaryota</taxon>
        <taxon>Metazoa</taxon>
        <taxon>Ecdysozoa</taxon>
        <taxon>Arthropoda</taxon>
        <taxon>Hexapoda</taxon>
        <taxon>Insecta</taxon>
        <taxon>Pterygota</taxon>
        <taxon>Neoptera</taxon>
        <taxon>Endopterygota</taxon>
        <taxon>Coleoptera</taxon>
        <taxon>Polyphaga</taxon>
        <taxon>Cucujiformia</taxon>
        <taxon>Curculionidae</taxon>
        <taxon>Scolytinae</taxon>
        <taxon>Hypothenemus</taxon>
    </lineage>
</organism>
<keyword evidence="3" id="KW-1185">Reference proteome</keyword>